<keyword evidence="4" id="KW-0862">Zinc</keyword>
<evidence type="ECO:0000256" key="3">
    <source>
        <dbReference type="ARBA" id="ARBA00022771"/>
    </source>
</evidence>
<feature type="region of interest" description="Disordered" evidence="10">
    <location>
        <begin position="2888"/>
        <end position="2918"/>
    </location>
</feature>
<feature type="compositionally biased region" description="Basic and acidic residues" evidence="10">
    <location>
        <begin position="1702"/>
        <end position="1729"/>
    </location>
</feature>
<keyword evidence="5" id="KW-0805">Transcription regulation</keyword>
<keyword evidence="9" id="KW-0539">Nucleus</keyword>
<feature type="region of interest" description="Disordered" evidence="10">
    <location>
        <begin position="412"/>
        <end position="459"/>
    </location>
</feature>
<feature type="compositionally biased region" description="Basic and acidic residues" evidence="10">
    <location>
        <begin position="519"/>
        <end position="530"/>
    </location>
</feature>
<feature type="region of interest" description="Disordered" evidence="10">
    <location>
        <begin position="2834"/>
        <end position="2861"/>
    </location>
</feature>
<feature type="compositionally biased region" description="Basic and acidic residues" evidence="10">
    <location>
        <begin position="440"/>
        <end position="456"/>
    </location>
</feature>
<feature type="compositionally biased region" description="Polar residues" evidence="10">
    <location>
        <begin position="2545"/>
        <end position="2569"/>
    </location>
</feature>
<feature type="compositionally biased region" description="Polar residues" evidence="10">
    <location>
        <begin position="427"/>
        <end position="439"/>
    </location>
</feature>
<feature type="region of interest" description="Disordered" evidence="10">
    <location>
        <begin position="2545"/>
        <end position="2606"/>
    </location>
</feature>
<dbReference type="SUPFAM" id="SSF57716">
    <property type="entry name" value="Glucocorticoid receptor-like (DNA-binding domain)"/>
    <property type="match status" value="1"/>
</dbReference>
<keyword evidence="7" id="KW-0804">Transcription</keyword>
<feature type="compositionally biased region" description="Basic and acidic residues" evidence="10">
    <location>
        <begin position="288"/>
        <end position="300"/>
    </location>
</feature>
<feature type="region of interest" description="Disordered" evidence="10">
    <location>
        <begin position="1175"/>
        <end position="1205"/>
    </location>
</feature>
<dbReference type="Gene3D" id="3.30.50.10">
    <property type="entry name" value="Erythroid Transcription Factor GATA-1, subunit A"/>
    <property type="match status" value="1"/>
</dbReference>
<dbReference type="Pfam" id="PF00105">
    <property type="entry name" value="zf-C4"/>
    <property type="match status" value="1"/>
</dbReference>
<proteinExistence type="predicted"/>
<evidence type="ECO:0000256" key="4">
    <source>
        <dbReference type="ARBA" id="ARBA00022833"/>
    </source>
</evidence>
<feature type="region of interest" description="Disordered" evidence="10">
    <location>
        <begin position="5609"/>
        <end position="5650"/>
    </location>
</feature>
<feature type="compositionally biased region" description="Basic and acidic residues" evidence="10">
    <location>
        <begin position="3909"/>
        <end position="3925"/>
    </location>
</feature>
<gene>
    <name evidence="11" type="ORF">OFUS_LOCUS25363</name>
</gene>
<feature type="compositionally biased region" description="Low complexity" evidence="10">
    <location>
        <begin position="5636"/>
        <end position="5650"/>
    </location>
</feature>
<feature type="compositionally biased region" description="Basic residues" evidence="10">
    <location>
        <begin position="5617"/>
        <end position="5629"/>
    </location>
</feature>
<feature type="region of interest" description="Disordered" evidence="10">
    <location>
        <begin position="1693"/>
        <end position="1729"/>
    </location>
</feature>
<feature type="compositionally biased region" description="Basic residues" evidence="10">
    <location>
        <begin position="2838"/>
        <end position="2859"/>
    </location>
</feature>
<dbReference type="SMART" id="SM00355">
    <property type="entry name" value="ZnF_C2H2"/>
    <property type="match status" value="52"/>
</dbReference>
<feature type="compositionally biased region" description="Polar residues" evidence="10">
    <location>
        <begin position="149"/>
        <end position="166"/>
    </location>
</feature>
<feature type="compositionally biased region" description="Basic residues" evidence="10">
    <location>
        <begin position="3897"/>
        <end position="3908"/>
    </location>
</feature>
<feature type="region of interest" description="Disordered" evidence="10">
    <location>
        <begin position="62"/>
        <end position="175"/>
    </location>
</feature>
<dbReference type="EMBL" id="CAIIXF020000012">
    <property type="protein sequence ID" value="CAH1801583.1"/>
    <property type="molecule type" value="Genomic_DNA"/>
</dbReference>
<feature type="region of interest" description="Disordered" evidence="10">
    <location>
        <begin position="697"/>
        <end position="741"/>
    </location>
</feature>
<feature type="region of interest" description="Disordered" evidence="10">
    <location>
        <begin position="3895"/>
        <end position="3925"/>
    </location>
</feature>
<keyword evidence="12" id="KW-1185">Reference proteome</keyword>
<dbReference type="InterPro" id="IPR013088">
    <property type="entry name" value="Znf_NHR/GATA"/>
</dbReference>
<feature type="region of interest" description="Disordered" evidence="10">
    <location>
        <begin position="6280"/>
        <end position="6351"/>
    </location>
</feature>
<evidence type="ECO:0000256" key="10">
    <source>
        <dbReference type="SAM" id="MobiDB-lite"/>
    </source>
</evidence>
<evidence type="ECO:0000313" key="11">
    <source>
        <dbReference type="EMBL" id="CAH1801583.1"/>
    </source>
</evidence>
<feature type="compositionally biased region" description="Polar residues" evidence="10">
    <location>
        <begin position="2583"/>
        <end position="2604"/>
    </location>
</feature>
<feature type="region of interest" description="Disordered" evidence="10">
    <location>
        <begin position="4577"/>
        <end position="4618"/>
    </location>
</feature>
<feature type="compositionally biased region" description="Basic and acidic residues" evidence="10">
    <location>
        <begin position="6680"/>
        <end position="6708"/>
    </location>
</feature>
<feature type="compositionally biased region" description="Acidic residues" evidence="10">
    <location>
        <begin position="716"/>
        <end position="726"/>
    </location>
</feature>
<feature type="region of interest" description="Disordered" evidence="10">
    <location>
        <begin position="1087"/>
        <end position="1125"/>
    </location>
</feature>
<dbReference type="PROSITE" id="PS00028">
    <property type="entry name" value="ZINC_FINGER_C2H2_1"/>
    <property type="match status" value="16"/>
</dbReference>
<dbReference type="OrthoDB" id="4737882at2759"/>
<feature type="compositionally biased region" description="Basic and acidic residues" evidence="10">
    <location>
        <begin position="4940"/>
        <end position="4951"/>
    </location>
</feature>
<evidence type="ECO:0000256" key="9">
    <source>
        <dbReference type="ARBA" id="ARBA00023242"/>
    </source>
</evidence>
<feature type="region of interest" description="Disordered" evidence="10">
    <location>
        <begin position="3203"/>
        <end position="3226"/>
    </location>
</feature>
<keyword evidence="2" id="KW-0677">Repeat</keyword>
<evidence type="ECO:0000256" key="1">
    <source>
        <dbReference type="ARBA" id="ARBA00022723"/>
    </source>
</evidence>
<name>A0A8J1TJR8_OWEFU</name>
<feature type="region of interest" description="Disordered" evidence="10">
    <location>
        <begin position="6788"/>
        <end position="6812"/>
    </location>
</feature>
<feature type="region of interest" description="Disordered" evidence="10">
    <location>
        <begin position="6660"/>
        <end position="6716"/>
    </location>
</feature>
<evidence type="ECO:0000256" key="5">
    <source>
        <dbReference type="ARBA" id="ARBA00023015"/>
    </source>
</evidence>
<dbReference type="GO" id="GO:0043565">
    <property type="term" value="F:sequence-specific DNA binding"/>
    <property type="evidence" value="ECO:0007669"/>
    <property type="project" value="InterPro"/>
</dbReference>
<feature type="region of interest" description="Disordered" evidence="10">
    <location>
        <begin position="5464"/>
        <end position="5498"/>
    </location>
</feature>
<dbReference type="SUPFAM" id="SSF57667">
    <property type="entry name" value="beta-beta-alpha zinc fingers"/>
    <property type="match status" value="1"/>
</dbReference>
<evidence type="ECO:0000256" key="6">
    <source>
        <dbReference type="ARBA" id="ARBA00023125"/>
    </source>
</evidence>
<evidence type="ECO:0000256" key="8">
    <source>
        <dbReference type="ARBA" id="ARBA00023170"/>
    </source>
</evidence>
<evidence type="ECO:0000256" key="2">
    <source>
        <dbReference type="ARBA" id="ARBA00022737"/>
    </source>
</evidence>
<feature type="region of interest" description="Disordered" evidence="10">
    <location>
        <begin position="4900"/>
        <end position="4951"/>
    </location>
</feature>
<dbReference type="Gene3D" id="3.30.160.60">
    <property type="entry name" value="Classic Zinc Finger"/>
    <property type="match status" value="10"/>
</dbReference>
<feature type="compositionally biased region" description="Polar residues" evidence="10">
    <location>
        <begin position="1088"/>
        <end position="1103"/>
    </location>
</feature>
<protein>
    <submittedName>
        <fullName evidence="11">Uncharacterized protein</fullName>
    </submittedName>
</protein>
<evidence type="ECO:0000256" key="7">
    <source>
        <dbReference type="ARBA" id="ARBA00023163"/>
    </source>
</evidence>
<feature type="region of interest" description="Disordered" evidence="10">
    <location>
        <begin position="3117"/>
        <end position="3165"/>
    </location>
</feature>
<feature type="compositionally biased region" description="Basic and acidic residues" evidence="10">
    <location>
        <begin position="2897"/>
        <end position="2908"/>
    </location>
</feature>
<reference evidence="11" key="1">
    <citation type="submission" date="2022-03" db="EMBL/GenBank/DDBJ databases">
        <authorList>
            <person name="Martin C."/>
        </authorList>
    </citation>
    <scope>NUCLEOTIDE SEQUENCE</scope>
</reference>
<feature type="region of interest" description="Disordered" evidence="10">
    <location>
        <begin position="1623"/>
        <end position="1657"/>
    </location>
</feature>
<dbReference type="GO" id="GO:0003700">
    <property type="term" value="F:DNA-binding transcription factor activity"/>
    <property type="evidence" value="ECO:0007669"/>
    <property type="project" value="InterPro"/>
</dbReference>
<dbReference type="InterPro" id="IPR013087">
    <property type="entry name" value="Znf_C2H2_type"/>
</dbReference>
<dbReference type="SMART" id="SM00399">
    <property type="entry name" value="ZnF_C4"/>
    <property type="match status" value="1"/>
</dbReference>
<feature type="region of interest" description="Disordered" evidence="10">
    <location>
        <begin position="4124"/>
        <end position="4146"/>
    </location>
</feature>
<feature type="compositionally biased region" description="Basic and acidic residues" evidence="10">
    <location>
        <begin position="702"/>
        <end position="711"/>
    </location>
</feature>
<feature type="region of interest" description="Disordered" evidence="10">
    <location>
        <begin position="6487"/>
        <end position="6509"/>
    </location>
</feature>
<feature type="compositionally biased region" description="Basic residues" evidence="10">
    <location>
        <begin position="5470"/>
        <end position="5482"/>
    </location>
</feature>
<feature type="compositionally biased region" description="Polar residues" evidence="10">
    <location>
        <begin position="4598"/>
        <end position="4608"/>
    </location>
</feature>
<feature type="compositionally biased region" description="Polar residues" evidence="10">
    <location>
        <begin position="3130"/>
        <end position="3141"/>
    </location>
</feature>
<dbReference type="PROSITE" id="PS51030">
    <property type="entry name" value="NUCLEAR_REC_DBD_2"/>
    <property type="match status" value="1"/>
</dbReference>
<feature type="compositionally biased region" description="Polar residues" evidence="10">
    <location>
        <begin position="3203"/>
        <end position="3218"/>
    </location>
</feature>
<feature type="compositionally biased region" description="Polar residues" evidence="10">
    <location>
        <begin position="5664"/>
        <end position="5679"/>
    </location>
</feature>
<accession>A0A8J1TJR8</accession>
<feature type="compositionally biased region" description="Basic and acidic residues" evidence="10">
    <location>
        <begin position="4581"/>
        <end position="4592"/>
    </location>
</feature>
<feature type="compositionally biased region" description="Polar residues" evidence="10">
    <location>
        <begin position="6660"/>
        <end position="6678"/>
    </location>
</feature>
<keyword evidence="6" id="KW-0238">DNA-binding</keyword>
<dbReference type="PANTHER" id="PTHR24379">
    <property type="entry name" value="KRAB AND ZINC FINGER DOMAIN-CONTAINING"/>
    <property type="match status" value="1"/>
</dbReference>
<feature type="compositionally biased region" description="Low complexity" evidence="10">
    <location>
        <begin position="1188"/>
        <end position="1203"/>
    </location>
</feature>
<feature type="region of interest" description="Disordered" evidence="10">
    <location>
        <begin position="931"/>
        <end position="953"/>
    </location>
</feature>
<keyword evidence="1" id="KW-0479">Metal-binding</keyword>
<organism evidence="11 12">
    <name type="scientific">Owenia fusiformis</name>
    <name type="common">Polychaete worm</name>
    <dbReference type="NCBI Taxonomy" id="6347"/>
    <lineage>
        <taxon>Eukaryota</taxon>
        <taxon>Metazoa</taxon>
        <taxon>Spiralia</taxon>
        <taxon>Lophotrochozoa</taxon>
        <taxon>Annelida</taxon>
        <taxon>Polychaeta</taxon>
        <taxon>Sedentaria</taxon>
        <taxon>Canalipalpata</taxon>
        <taxon>Sabellida</taxon>
        <taxon>Oweniida</taxon>
        <taxon>Oweniidae</taxon>
        <taxon>Owenia</taxon>
    </lineage>
</organism>
<feature type="compositionally biased region" description="Polar residues" evidence="10">
    <location>
        <begin position="4915"/>
        <end position="4939"/>
    </location>
</feature>
<keyword evidence="8" id="KW-0675">Receptor</keyword>
<dbReference type="GO" id="GO:0008270">
    <property type="term" value="F:zinc ion binding"/>
    <property type="evidence" value="ECO:0007669"/>
    <property type="project" value="UniProtKB-KW"/>
</dbReference>
<feature type="region of interest" description="Disordered" evidence="10">
    <location>
        <begin position="5664"/>
        <end position="5685"/>
    </location>
</feature>
<dbReference type="InterPro" id="IPR036236">
    <property type="entry name" value="Znf_C2H2_sf"/>
</dbReference>
<dbReference type="PROSITE" id="PS50157">
    <property type="entry name" value="ZINC_FINGER_C2H2_2"/>
    <property type="match status" value="8"/>
</dbReference>
<sequence length="6933" mass="778803">MAAEQLNHLSFTSGITSELDSDMTDDLESDLIDDLDSPSNLIGSLNTITHLGLTDTHSDLNTPIDPGLTDTHSDLNTPTDLGLTDTHSDLNTPIDPGLTDTHSDLNTPTDPGLTETHSDLNTSTDPGLTDSHSDLNTPTDPGLTDSHSDLNTPTDPALNVDNNSWVDNAESDHDGFQLINSNPDTASTVAEQIHNPLGSVNSLPSSHKHLDVTSSIHKSVKEVNHVKQTENSINSHNKLNVCNNVNVSTPGASCSNVNQLTSEDDDSQDNYLFYCHNSSEQDDTGDDAENKDQANNDHQENNVINNDVAISDKTYNDDHVTSSVLGERYTAVIPTGSSLKFKFTKVKVDQNKDIRKVTSLCNELEISESGQNIDGSGKSTFGNTNAISHKNDSNEQYETLFESCGNELGLTRSGEIGSSEEVDPSVNVPSDITHIVNSSQKDEIEDRSNVDSKKDEETNDSMAFKFSKGHTHGNVHKDLKDNSKLSYKIEKLPPRSNRGINPFRTIISSQERRPRKTRSKSDDTATKLDVKSSSPLTIAQTSVSDKCNTETAIVQSSLPKRLNRGMNKFRPHLRDIFRKKKSRLKSDNMKMTEKTKKSSISIGGIASKYDSKCQAKSILPPRANRGINKSREADIKGHTNVLKNKKARRKKLHTILKKNSRQAKADDLDVITPSDSPVQALASHHLDEVLDEVAFNISNQPSKKEDKRKSSIENQSESDTDTDSADEFLSQESTDSDTESFEFTEEFAISKRLIFTIFNTKENSASRYKHLYNIYKKHSDSVLLSSANFFKALKLLFPSMKVTKEYKTEFTFHIVCIGVTPMLEEDRGTPIPLPGIFLHKIFEADPCARTPSSSVHFAYSQFCYYHNFCYKHSTYLRAHFKRTLYREFKDCSLQRFKDLNAGVTEKPSSWSYKFCGIRLKVNNPKVTGDEEGCKDDVNRDVNKDDVNKGDVNMDNVSKDDINLDDVNKVDVNIDNISKDGVNQHDVNMDNVSKDDVNQDDVNKGDVNVDNISKNDVSKGDVKVDNVSKDDVNRSDIISNEGINKLWEQEFSQSKCDTSATDIEDIEADAPLVFEHNKPIILAEGTVANHESGTDNTTMTNESVVRSEETASPPLWPVDEDGQEHSNQSDYVILMDEGGQGRSMTLGDKEDNPKHLKNKEQLDYKNLNEVLQEPQKDNFWNSSNPRAASVLPTPVKPPKVTKNSSKTEYERPGIYYLKDQELKTPFLERIIVKDLNEIQELEYVGPGDIFDIVFVYHYTENEEIEKVTIEDKKSRKMCLSNNTGLILYSVEQSEKKVVRAYTIDHQTDNSSGISKGENDQNTLVIDFRRKRVKPGKVTFIKKINSRPIVWYGLDHYEFLIPRATCLPKDTQITTEKSSSTKSIPEIRKSKASKNTQVWQKGMPVRFTQDELINIVVSDIASVEKLTHVGDKSFSVENIKFKFHKFPSGAVYQISLVDKITQKMCLQNKHGQFIYYDVFDERREVMRKAIKLKPMQELLPLKHPTNATVHSSDVPESLHISLNSESTSSIGAIETALNQTSKSNPTSESANSKLTSSSPRNVLTLEDQTAESILGTSANNAQRDTDQDTINPNEDMSMINTQDDCSENLTNKLGDLSILNNQSVSQNLSSSEDPPVLDIQDESSIDLSEGSKAKDPSTLEMPEVQIGTACALELDADTGNFFMMMDGEKVFISTGDDTATSKDTNGDRNDDKNNADNDKCDINSDNDDTQRVELDENNGTMSMLVNGEKVYINNLEADGSDNVTSEEIVTLDDDNETHGMTNMTSNDHLTPDNLTPDMNNVQLIESSKDVRGSQADDDAVFGRDVVFDSNHLHGDQNNDVPEASLVELQHGNADVCASEFTIVDESGDEDEEECHLVGPEEDDITEVPDDDIIPLNNAFDRILCVICGEDATIGFHYGADTCSSCAHFFRKHVNNGLDTYRCDTKCCLITCIEKTANCKHCRLKKCLEVGMSLQTNNDNAETEDVEVEDEDVGVGVSFQSDYDDPVGHDHGFYATTDATISDETVTCKISERGVFNCSFQCGTCNYHCMQLDQFKKHFQSNQLHTYQCRRHGGKSFETFVEFARHTLTNHAVGAFHCTLCHVRCLTAGTLTTHLKTNHTQIKEFTCSFCPQVFIDRKLLSEHIQLHIDINHNSVGTGTYMCQICYHTCKSETSFEEHTETNHSNVRMRCRDCGKAMRTLLGYARHIRKYTVGYYKCTRSRCHFVNQSKQKVIQHAKQHKKSEFEIICLEYKDLQGHCRGWTQKDNLMGSALHAIKARRESKTTSVKKGRSRIENVAGAANLYQIISPSVPSTVVTNKGISSLVLQSPTSSATGAYCVMTATQPAESSPSFKVVKVTPFSVNNTGSLTSSNVYNAVIGTPASVYNTGSGTPANVYNTVIGTPASVYNTGSGTLTSVSNTVIGTAASVYNTGSGTPASVYSTGSGTLTSVSNTVIGTSASVYNTGSGTPASVYSTGSGTLTSVSNTVIGTSASVYNTGSGTPASVYSTGSGIPTSLNNVEMTISVNNVGKLTSALTTIVQRGYKAPKTITSTAPSTKTSIRPVTPPSANTSDISPKIRRPVNRWLEDQTSNFGYPSNSQTRDSSSAKSPLSAEVEKQAALELNRSVCDSAHLVCTPCGVELNNRVMFYVHKKQCKVEDGIKGKVIMYQCHTCGYLIRNVTLLKIHLNTCKVKSNISEPHNIPEDIVENPSEGVQFVYSCPICPYHMYTKRHLQMHLKRHKVVMNSHYCPVPGCNGSGASQLKGLYYHLCHHSGDMQKYLKNKPVASDLPCVECGRMLKFGDVCCSEKSRVTTGSYWDILTKLPSELLSEIPTAEEHSNLVNNHRKLRKKKGLNRMKQSSKGKKPVGVTHIVIEEEPVDEECSETDGLECDESMSESEESVAEPRPDQTDEHSPLNAVPKLGSSSNLNTENRFEVTVYLCKFCQFKTHYSLTIKSHLLKAHEQLCKKLLPFICPYCGFKANSNETIKLHQFTSHPEKDGRCMLVKDIMHNIETEQISYAEYVNTQRKRSIAPKRKYKLKRCHVKLKRLPTNWKAMIPKLIGIPAHTPPVPPVTNVRMLPRTPQGDYIVPNESVFRVDIQCPECSFRTKVRYNLLRHLKKGHTNNEAAESVKEATESSTVSSIQRSKAQVARGTGEPIETSSSSTTPVGTNTNAMAAVPDDIESQLIGFDKSQRFGTLTSKFLGVSVNSPSNTGKLKSDPNANESSDDIIERSPIENIPEVNRNSSDMNNRDYEKVVMDMSDHVFPKPQERIFDTPVDESQDTLKCSQCEYIGVLDSLKIHFYWNHTAYKQYRCAYCGLSSHEETHIITHCKFYHPSLKQKVQSVADNVIKGKSILNVNRLPEMIMCKIRTLSSASDRNTETRGTGDVPESKMSYKCMYCKFTCLMRIAIKRHCKTHHPGEFLKALLIKATKKQITPDIETSSGRLQNQGKPELQEDAVGKLPEESVIVAESILNELLCIVTNDMNKINEPMDQASLKVSNQEKTSLMSHVNIPPLVVDDVLHSDKESQGIEGGIVHDVNETTNIKNNDIQCLLNRMLDKVCQGEHFNETIGSQEIMCDPSKENAQPDSEAETHVQTLLDSLIDDVCNKNKGSETLSTQVPPSMDLMINDRTTDTSQNVVNDILSDLIERASSSTIDKNIKVQNTSNMNKDTEAFDTITSKCIIENILSDVIDRVLTVTQKSDHCSENDKLSNSMSNVKGIHKGTVNFNGEYEYEQTEINFSSDEEQIEQDDDEHETFLNFNSTKRANFTKRNNFTILKRDVQPNEENKGKSAIDVNQKEQTKEPTRTYICSYCKHFRSKHRMFNIQQHIWNKHLQLFEYGCKKCGKGFRSGLKQARKHCLTEHGSMSWLGKPELPKFIVEKVDGHLNYVGTREQIEELKQKYLPKKTSPKKKSSKSEEIQKEKTDSERRDVSYQGKMKGFVFCGICNSHHNELDQARQHVYDKHLNIQLYKCTMCVAKFGKLEKAKYHCKIFHKRQDYQHCLKTAKLPDIDHTIKTNDGVLFIGNSSLLTELRTARYRCGICCYESVSNPEIREHIMCLHMDELPFTCKLCNKRFSKKISTYVHLMNVHNSTSDSNILRDKSVKLNEVKLDDNVTVVTVTKHVGELPEKAHQKSPSLGTAKPIDQGNRKTQTTGNVAMSANETKYACSVCDFKSQQLITVREHIQYTHRKIYPFSCLRCSKGFIFKSGALLHIKVDHQIVDEKDANICLKENNLPSYSTHKINNDGIIFVEDGKNTRTLNQVGKPSETSAGWNPSIEISNDVEIPHRSKAGKYVCAVCGSTLSSEAEAVKHIGVMHLNLFEYRCTYCNLESSERATLESHHCFVNKGDASIEFTPLSVPKGAIKEVAHGSEVTIGNLNWIKINSLQKFDCPNCMVRGSKSSISIHLKHQHKNDGALPKERYVNMQLRKSGIKYLCCICRIAKSNKAKLRDHILNDHFRLKTYECTLCWHQEISKTAFRGHKCTPTKVSVDQFIVRPHDITEICLPELFTEFGIIVGDVQSLQSKLNEQSPCPYCPFQGSIWVTLEHIRNMHMDELSILWRKGLVFSSSDILQLKRTESQGKPSGFELKKIGEQKQTTDDTDSDATLGNRSDNSSDNEDKGAFWPHIPKDPKYENYPFKCAYCEFYNYTKRNINYHCRMRHKGQPEKWIALSQSTIVSSKRECPGRSKKRATNAADIKCGYCSYVTVSEADFNVHIRSHDLPPDVYVEHNDNQNSDQDEGIYVLNDSESDVDIISEDQIPNDGLAAKIAMVNDDKDTVITEKTNEEKREELTYICCVCSDQFTSKMLVVKHIRKIHLNELAFGCESCGLQSQTVEPLESHQCCVDSSNQCIKSLSHVIPASGEKEVRRGSYIIFGDYKWIMDNRSLKHECAHCTLKGDMLSLVSHMSHQHHDNTSLPKPPQANNDTTATSAQSTMDVGQPQNIVSDSEHQIRPLRRENDERGIHEVDDTLKNVESMVQQTGQNVHEVTSTSSDLLDESMNISSFEGQKDTFDDGVSNKRCEENIPDMQQKTGTPNSQNIFDIVSHSKRDNADNNELLEADTVADDKGQTSKVVSKHRCSMCNFSSELSINVYNHIMGAHLKENIYECVKCVMGFDSTKEARIHCKKLHGWHYAYKLKTVPVAIREKYIEGEQIFYGNKQWIENYISEHKADVETSVMKTTESNIILEENGSRNIEPAPAIDDQASADIYTCVVCEAYDANNKADVHTHIQVQHLKQKLFKCIECNIKLSSIEKLEHLDKVHGGMDPRTFIQRVHLSHQAQKITIRDGKKYIGHKNWIRLKMNKMKNEKITKKGKSSNDRSYLKAKVKPKEAVQRDEPKAVVPRKNFVCVVCTEYKTSSKANVYSHMKVKHLKMKLYKCTECGAGYNSSASKISHMNTAHGGVAVIERTQLPRHAHKLEEKDGEVLVGNLNWFTYQMNKLKHAEALSESDKELNKTQSSHIKKVVDSAGYNKDLKKGSGKPKKTKRKHTHSETDSSTKKRKRNEQTQFKCPRCSCPIPTMALLVSHMRTHFGYKPFICAYCSFACTTKFDMKFHIKGEHCDKPLEFRVVKDNLVDRKINKEILSVRDNNATHSPSIQSDDADIKLTDGDDQMAERMVSKDTAKNTKRTVPGKKGTGKRRDSIESNTSEKSSSSTIKSIDLVKKARKRTLSIESNASSASKRSNTSQTKDEVAEVEIKAKGPIYEDYPFKCPYCDFKQYEEFRIRKHCVKSHPDEAVKVISTDMNADAQPSSQVSVPAIKCGFCRFVTQDEDSFQTHLKTHNLAAQLNEIEEKPIKVDIKCGFCRYVTKSESDFQSHLVCHNLPAFIEKDLKESKDTQQKTSDNIHKCQLCLFTTTSKAVFENHQKIHALPKVSIQQIDNAHSRKPEQKTGLFKCSYCLFKSHYAKSVKKHCTVKHPNKSHRVVNITNSEETKTALFRCPYCPLETQYVATIKRHCRLKHTKKPVRVIDAKTGKFREDLITRKYKCKYCSKSFESKVAVQRHCREDHPKMKALVIDLGIDKPVKRFVEKNKDNVEDKAFSCKHCEYESFTWKEFEEHLMQHEKPTFKCPYCDLFYIHRSNIFRHCSRQHISKEKCAIRIKKGQISTIRPEPNYKTPLHELKCLHCKFRTFVWSKYEKHVMWHEQPTFKCSYCYFTSKQLQNILRHCDRIHSANERGAKKLHRGVTSEYKGKEGILSQPECESETPEQSEQMEKYYKCPHCNVKSKSRESIVYHCRKQHPRKEQIAPLEVCDAKQQQIDFEMTPSEISQQVKKGGCDEESDKPIKDVTEMKDQVKHQGKGNSTQTGDTNEKELQSTTVQKASRPKPKSKQKQSVSKSTDLSDDRGLQQNPIQKEGSIQAKNYSMNPKVVLYRPKPKEKQNILKVNESNTGTISMNKASPGKKEKSSPIKLSNVNQPFVKLLDVNKDYTYHGKRSIRPNKPSSAPYVTLEDDYEMQDAIEDGETSLPEPTDNVTPALVSNNDMRLMPENTDAQLPNGSSCSKLFNPNVEQTSSGSGPKIEQRREKSIFDLLSVGNIFSDSDNSEPIECVKEKQKTNTLNVKNVPGSDSIKLGKTKSTTATKLIPFKFNLSKLQNKFKKKNPDETKCTSLEGTAKHEPLVEVTSSTSAGEVTQKEKETTLNVGNSEVVSKIADGVQESTKGPKINKYSLEESNSYSDTNSAATQVSLTSKPIEEPSKAIRGENIKSSVDKHNDPQDPVKIDNTTTSDTQLLERVNTNNPRKSPDLKIDDQAEMIKQGHSPKTDVSDIIIMESNIDIEKPKQKSKAIFNLGNIKNRFKNFKTTTEPKPKGTKDTTSQGNTIKNVQNIKVEKPDDENEKDPSRTIWQLFNTSKIKKEPGVEQTVETQNVNSKSSVYEPVDVEETQHATESSCNVDIDRGGNTTAISAPSVSEVSDAEHMAIGADEIEVMDTSIGSDPDTWLVLDEI</sequence>
<keyword evidence="3" id="KW-0863">Zinc-finger</keyword>
<dbReference type="PANTHER" id="PTHR24379:SF121">
    <property type="entry name" value="C2H2-TYPE DOMAIN-CONTAINING PROTEIN"/>
    <property type="match status" value="1"/>
</dbReference>
<feature type="region of interest" description="Disordered" evidence="10">
    <location>
        <begin position="1535"/>
        <end position="1594"/>
    </location>
</feature>
<comment type="caution">
    <text evidence="11">The sequence shown here is derived from an EMBL/GenBank/DDBJ whole genome shotgun (WGS) entry which is preliminary data.</text>
</comment>
<feature type="region of interest" description="Disordered" evidence="10">
    <location>
        <begin position="492"/>
        <end position="534"/>
    </location>
</feature>
<feature type="compositionally biased region" description="Basic and acidic residues" evidence="10">
    <location>
        <begin position="934"/>
        <end position="948"/>
    </location>
</feature>
<feature type="region of interest" description="Disordered" evidence="10">
    <location>
        <begin position="276"/>
        <end position="301"/>
    </location>
</feature>
<feature type="compositionally biased region" description="Polar residues" evidence="10">
    <location>
        <begin position="6487"/>
        <end position="6505"/>
    </location>
</feature>
<dbReference type="Proteomes" id="UP000749559">
    <property type="component" value="Unassembled WGS sequence"/>
</dbReference>
<dbReference type="InterPro" id="IPR001628">
    <property type="entry name" value="Znf_hrmn_rcpt"/>
</dbReference>
<evidence type="ECO:0000313" key="12">
    <source>
        <dbReference type="Proteomes" id="UP000749559"/>
    </source>
</evidence>